<dbReference type="CDD" id="cd09272">
    <property type="entry name" value="RNase_HI_RT_Ty1"/>
    <property type="match status" value="1"/>
</dbReference>
<dbReference type="GO" id="GO:0016787">
    <property type="term" value="F:hydrolase activity"/>
    <property type="evidence" value="ECO:0007669"/>
    <property type="project" value="UniProtKB-KW"/>
</dbReference>
<dbReference type="InterPro" id="IPR001584">
    <property type="entry name" value="Integrase_cat-core"/>
</dbReference>
<keyword evidence="6" id="KW-1185">Reference proteome</keyword>
<dbReference type="InterPro" id="IPR036397">
    <property type="entry name" value="RNaseH_sf"/>
</dbReference>
<dbReference type="InterPro" id="IPR012337">
    <property type="entry name" value="RNaseH-like_sf"/>
</dbReference>
<dbReference type="Gene3D" id="3.30.420.10">
    <property type="entry name" value="Ribonuclease H-like superfamily/Ribonuclease H"/>
    <property type="match status" value="1"/>
</dbReference>
<dbReference type="InterPro" id="IPR025724">
    <property type="entry name" value="GAG-pre-integrase_dom"/>
</dbReference>
<dbReference type="SUPFAM" id="SSF56672">
    <property type="entry name" value="DNA/RNA polymerases"/>
    <property type="match status" value="1"/>
</dbReference>
<dbReference type="InterPro" id="IPR039537">
    <property type="entry name" value="Retrotran_Ty1/copia-like"/>
</dbReference>
<accession>A0A2I0WBB8</accession>
<dbReference type="Pfam" id="PF00665">
    <property type="entry name" value="rve"/>
    <property type="match status" value="1"/>
</dbReference>
<evidence type="ECO:0000256" key="2">
    <source>
        <dbReference type="ARBA" id="ARBA00022801"/>
    </source>
</evidence>
<reference evidence="5 6" key="2">
    <citation type="journal article" date="2017" name="Nature">
        <title>The Apostasia genome and the evolution of orchids.</title>
        <authorList>
            <person name="Zhang G.Q."/>
            <person name="Liu K.W."/>
            <person name="Li Z."/>
            <person name="Lohaus R."/>
            <person name="Hsiao Y.Y."/>
            <person name="Niu S.C."/>
            <person name="Wang J.Y."/>
            <person name="Lin Y.C."/>
            <person name="Xu Q."/>
            <person name="Chen L.J."/>
            <person name="Yoshida K."/>
            <person name="Fujiwara S."/>
            <person name="Wang Z.W."/>
            <person name="Zhang Y.Q."/>
            <person name="Mitsuda N."/>
            <person name="Wang M."/>
            <person name="Liu G.H."/>
            <person name="Pecoraro L."/>
            <person name="Huang H.X."/>
            <person name="Xiao X.J."/>
            <person name="Lin M."/>
            <person name="Wu X.Y."/>
            <person name="Wu W.L."/>
            <person name="Chen Y.Y."/>
            <person name="Chang S.B."/>
            <person name="Sakamoto S."/>
            <person name="Ohme-Takagi M."/>
            <person name="Yagi M."/>
            <person name="Zeng S.J."/>
            <person name="Shen C.Y."/>
            <person name="Yeh C.M."/>
            <person name="Luo Y.B."/>
            <person name="Tsai W.C."/>
            <person name="Van de Peer Y."/>
            <person name="Liu Z.J."/>
        </authorList>
    </citation>
    <scope>NUCLEOTIDE SEQUENCE [LARGE SCALE GENOMIC DNA]</scope>
    <source>
        <tissue evidence="5">The whole plant</tissue>
    </source>
</reference>
<evidence type="ECO:0000256" key="3">
    <source>
        <dbReference type="SAM" id="MobiDB-lite"/>
    </source>
</evidence>
<dbReference type="GO" id="GO:0003676">
    <property type="term" value="F:nucleic acid binding"/>
    <property type="evidence" value="ECO:0007669"/>
    <property type="project" value="InterPro"/>
</dbReference>
<name>A0A2I0WBB8_9ASPA</name>
<dbReference type="Pfam" id="PF13976">
    <property type="entry name" value="gag_pre-integrs"/>
    <property type="match status" value="1"/>
</dbReference>
<protein>
    <submittedName>
        <fullName evidence="5">Retrovirus-related Pol polyprotein from transposon TNT 1-94</fullName>
    </submittedName>
</protein>
<dbReference type="SUPFAM" id="SSF53098">
    <property type="entry name" value="Ribonuclease H-like"/>
    <property type="match status" value="1"/>
</dbReference>
<dbReference type="InterPro" id="IPR057670">
    <property type="entry name" value="SH3_retrovirus"/>
</dbReference>
<dbReference type="PROSITE" id="PS50994">
    <property type="entry name" value="INTEGRASE"/>
    <property type="match status" value="1"/>
</dbReference>
<feature type="region of interest" description="Disordered" evidence="3">
    <location>
        <begin position="381"/>
        <end position="438"/>
    </location>
</feature>
<evidence type="ECO:0000256" key="1">
    <source>
        <dbReference type="ARBA" id="ARBA00022723"/>
    </source>
</evidence>
<dbReference type="EMBL" id="KZ502795">
    <property type="protein sequence ID" value="PKU72953.1"/>
    <property type="molecule type" value="Genomic_DNA"/>
</dbReference>
<evidence type="ECO:0000313" key="6">
    <source>
        <dbReference type="Proteomes" id="UP000233837"/>
    </source>
</evidence>
<sequence length="966" mass="110070">MVKNLYLWQTVLLCRFNILVKDFFPCQIHLDHQLLLRGHLHNGLYHLHNPPDVKPAALHTAPNMTSLWHAHLGHPNSRRLSSIAKTLSISFPSSSNFLCKSCNVAKSHKLKFNKRTSATTSSFEIIHSDVWGPAPEQSLNGFRYYVIFTDDFTRFSWIYFMHTKQETFSNFKTLCSYIHTQFNKTPKTLQTDGGGEYMSAAFKSYLQEHGIQHHVSCPHTPEQNGIAERKHRHVLKLTRAILHASNLPAKFWSDAIGTSIHLINRLPRKNYPHLSPYQLLYNKEPNYSYLRVFGCLCYPWLRPNAAHKLAPRSQECIFLGYSSQHKGYKCYNLHTHKTIMSRHVVFWEQEFPYHTSAHSLDTTSPPYIPPSILVPTSLVQRTNSQASTKSTPLSRNPAPLADIPQAIPVSTTTTSRTTPTPPTVPARPHHSMQTRSKSGIIKPNPLYSLYSNQNLSHTPENYNQARHIPHWQEAMKTEFQALQQQKTWSLVPAPPGKHILGCKWTFKTKILPSGQVDRYKARLVALGYNQKQGENYNETFSPVAKMTTIRVLLTVALNQNWKILQLDVSNAFLHGDLPEDIFMRQPQGFVDPQFPNSVCKLHKSLYGLKQAPRQWFQKLTDFLQSRGFRFSRSDPSLLLFSQNGINIFFLIYVDDLLVTGNDQTLIQTLLTDIRSTFALKNLGEISLFLGIQVSKTSQGYFLSQTHYASKLLQDAGFTDCKSSPTPITPNSKEQLTNNQPFTDPSLYRRLAGSLQYLTITRPDIAFATNRVCQQMQQPSVQDFQALQRILRYIKGTLSYGLPLIAGPLQLQTFADADWASDHMDRKSTSGFCSFIGPNLVSWTVKKQATVAKSSTEAEYHSLSAASSDVIWLRRLLSELYATQQSPTPLHCDNISAIALAKNPVFHARTKHIEIDYHFIRQHINNDNLIIKHISSKEQVADILTKPFSTARFHELRSKLTIQNQND</sequence>
<dbReference type="Pfam" id="PF07727">
    <property type="entry name" value="RVT_2"/>
    <property type="match status" value="1"/>
</dbReference>
<keyword evidence="1" id="KW-0479">Metal-binding</keyword>
<reference evidence="5 6" key="1">
    <citation type="journal article" date="2016" name="Sci. Rep.">
        <title>The Dendrobium catenatum Lindl. genome sequence provides insights into polysaccharide synthase, floral development and adaptive evolution.</title>
        <authorList>
            <person name="Zhang G.Q."/>
            <person name="Xu Q."/>
            <person name="Bian C."/>
            <person name="Tsai W.C."/>
            <person name="Yeh C.M."/>
            <person name="Liu K.W."/>
            <person name="Yoshida K."/>
            <person name="Zhang L.S."/>
            <person name="Chang S.B."/>
            <person name="Chen F."/>
            <person name="Shi Y."/>
            <person name="Su Y.Y."/>
            <person name="Zhang Y.Q."/>
            <person name="Chen L.J."/>
            <person name="Yin Y."/>
            <person name="Lin M."/>
            <person name="Huang H."/>
            <person name="Deng H."/>
            <person name="Wang Z.W."/>
            <person name="Zhu S.L."/>
            <person name="Zhao X."/>
            <person name="Deng C."/>
            <person name="Niu S.C."/>
            <person name="Huang J."/>
            <person name="Wang M."/>
            <person name="Liu G.H."/>
            <person name="Yang H.J."/>
            <person name="Xiao X.J."/>
            <person name="Hsiao Y.Y."/>
            <person name="Wu W.L."/>
            <person name="Chen Y.Y."/>
            <person name="Mitsuda N."/>
            <person name="Ohme-Takagi M."/>
            <person name="Luo Y.B."/>
            <person name="Van de Peer Y."/>
            <person name="Liu Z.J."/>
        </authorList>
    </citation>
    <scope>NUCLEOTIDE SEQUENCE [LARGE SCALE GENOMIC DNA]</scope>
    <source>
        <tissue evidence="5">The whole plant</tissue>
    </source>
</reference>
<feature type="compositionally biased region" description="Low complexity" evidence="3">
    <location>
        <begin position="408"/>
        <end position="418"/>
    </location>
</feature>
<organism evidence="5 6">
    <name type="scientific">Dendrobium catenatum</name>
    <dbReference type="NCBI Taxonomy" id="906689"/>
    <lineage>
        <taxon>Eukaryota</taxon>
        <taxon>Viridiplantae</taxon>
        <taxon>Streptophyta</taxon>
        <taxon>Embryophyta</taxon>
        <taxon>Tracheophyta</taxon>
        <taxon>Spermatophyta</taxon>
        <taxon>Magnoliopsida</taxon>
        <taxon>Liliopsida</taxon>
        <taxon>Asparagales</taxon>
        <taxon>Orchidaceae</taxon>
        <taxon>Epidendroideae</taxon>
        <taxon>Malaxideae</taxon>
        <taxon>Dendrobiinae</taxon>
        <taxon>Dendrobium</taxon>
    </lineage>
</organism>
<dbReference type="AlphaFoldDB" id="A0A2I0WBB8"/>
<feature type="domain" description="Integrase catalytic" evidence="4">
    <location>
        <begin position="115"/>
        <end position="284"/>
    </location>
</feature>
<dbReference type="Proteomes" id="UP000233837">
    <property type="component" value="Unassembled WGS sequence"/>
</dbReference>
<dbReference type="GO" id="GO:0046872">
    <property type="term" value="F:metal ion binding"/>
    <property type="evidence" value="ECO:0007669"/>
    <property type="project" value="UniProtKB-KW"/>
</dbReference>
<dbReference type="PANTHER" id="PTHR42648">
    <property type="entry name" value="TRANSPOSASE, PUTATIVE-RELATED"/>
    <property type="match status" value="1"/>
</dbReference>
<feature type="compositionally biased region" description="Polar residues" evidence="3">
    <location>
        <begin position="381"/>
        <end position="394"/>
    </location>
</feature>
<gene>
    <name evidence="5" type="ORF">MA16_Dca007516</name>
</gene>
<keyword evidence="2" id="KW-0378">Hydrolase</keyword>
<proteinExistence type="predicted"/>
<evidence type="ECO:0000259" key="4">
    <source>
        <dbReference type="PROSITE" id="PS50994"/>
    </source>
</evidence>
<dbReference type="Pfam" id="PF25597">
    <property type="entry name" value="SH3_retrovirus"/>
    <property type="match status" value="1"/>
</dbReference>
<dbReference type="PANTHER" id="PTHR42648:SF26">
    <property type="entry name" value="INTEGRASE CATALYTIC DOMAIN-CONTAINING PROTEIN"/>
    <property type="match status" value="1"/>
</dbReference>
<dbReference type="InterPro" id="IPR043502">
    <property type="entry name" value="DNA/RNA_pol_sf"/>
</dbReference>
<evidence type="ECO:0000313" key="5">
    <source>
        <dbReference type="EMBL" id="PKU72953.1"/>
    </source>
</evidence>
<dbReference type="GO" id="GO:0015074">
    <property type="term" value="P:DNA integration"/>
    <property type="evidence" value="ECO:0007669"/>
    <property type="project" value="InterPro"/>
</dbReference>
<dbReference type="InterPro" id="IPR013103">
    <property type="entry name" value="RVT_2"/>
</dbReference>